<evidence type="ECO:0000313" key="1">
    <source>
        <dbReference type="EMBL" id="PWZ41740.1"/>
    </source>
</evidence>
<evidence type="ECO:0000313" key="2">
    <source>
        <dbReference type="Proteomes" id="UP000251960"/>
    </source>
</evidence>
<proteinExistence type="predicted"/>
<dbReference type="Proteomes" id="UP000251960">
    <property type="component" value="Chromosome 2"/>
</dbReference>
<dbReference type="AlphaFoldDB" id="A0A3L6G8C1"/>
<dbReference type="EMBL" id="NCVQ01000003">
    <property type="protein sequence ID" value="PWZ41740.1"/>
    <property type="molecule type" value="Genomic_DNA"/>
</dbReference>
<sequence>YRFPVNFELFCSYLSVFDIPEFTGYCPFPTFAFTDSERTKNYVDENGERFFRTIIDHFHLRCVVLRLKKKIS</sequence>
<organism evidence="1 2">
    <name type="scientific">Zea mays</name>
    <name type="common">Maize</name>
    <dbReference type="NCBI Taxonomy" id="4577"/>
    <lineage>
        <taxon>Eukaryota</taxon>
        <taxon>Viridiplantae</taxon>
        <taxon>Streptophyta</taxon>
        <taxon>Embryophyta</taxon>
        <taxon>Tracheophyta</taxon>
        <taxon>Spermatophyta</taxon>
        <taxon>Magnoliopsida</taxon>
        <taxon>Liliopsida</taxon>
        <taxon>Poales</taxon>
        <taxon>Poaceae</taxon>
        <taxon>PACMAD clade</taxon>
        <taxon>Panicoideae</taxon>
        <taxon>Andropogonodae</taxon>
        <taxon>Andropogoneae</taxon>
        <taxon>Tripsacinae</taxon>
        <taxon>Zea</taxon>
    </lineage>
</organism>
<feature type="non-terminal residue" evidence="1">
    <location>
        <position position="1"/>
    </location>
</feature>
<accession>A0A3L6G8C1</accession>
<gene>
    <name evidence="1" type="ORF">Zm00014a_010830</name>
</gene>
<comment type="caution">
    <text evidence="1">The sequence shown here is derived from an EMBL/GenBank/DDBJ whole genome shotgun (WGS) entry which is preliminary data.</text>
</comment>
<name>A0A3L6G8C1_MAIZE</name>
<reference evidence="1 2" key="1">
    <citation type="journal article" date="2018" name="Nat. Genet.">
        <title>Extensive intraspecific gene order and gene structural variations between Mo17 and other maize genomes.</title>
        <authorList>
            <person name="Sun S."/>
            <person name="Zhou Y."/>
            <person name="Chen J."/>
            <person name="Shi J."/>
            <person name="Zhao H."/>
            <person name="Zhao H."/>
            <person name="Song W."/>
            <person name="Zhang M."/>
            <person name="Cui Y."/>
            <person name="Dong X."/>
            <person name="Liu H."/>
            <person name="Ma X."/>
            <person name="Jiao Y."/>
            <person name="Wang B."/>
            <person name="Wei X."/>
            <person name="Stein J.C."/>
            <person name="Glaubitz J.C."/>
            <person name="Lu F."/>
            <person name="Yu G."/>
            <person name="Liang C."/>
            <person name="Fengler K."/>
            <person name="Li B."/>
            <person name="Rafalski A."/>
            <person name="Schnable P.S."/>
            <person name="Ware D.H."/>
            <person name="Buckler E.S."/>
            <person name="Lai J."/>
        </authorList>
    </citation>
    <scope>NUCLEOTIDE SEQUENCE [LARGE SCALE GENOMIC DNA]</scope>
    <source>
        <strain evidence="2">cv. Missouri 17</strain>
        <tissue evidence="1">Seedling</tissue>
    </source>
</reference>
<protein>
    <submittedName>
        <fullName evidence="1">Uncharacterized protein</fullName>
    </submittedName>
</protein>